<sequence>MVSLDVPEKGKLVTTAESASTASVQELEIARRCPCSPNAQHIEFQQQGRPVKVTLTTLTPDAPVWAVSSHADIRTMLTDMRFSADREKQGFPFQVDGQPGNFRRTMISMDGAEHRDVRRAVTSEFTLKRMKSLQPRIQQIVDGCIDAMLAGPKPVDLVSAFSLPVPSLVICEQLGVPYEGHEFFQTRSHKLLLRGASAEERLRALDELLAFLSDLITKKEAEPTDDLLGRQIVKLREAGTYRHEDLVRMAFLLLVAGHETTANMISLGAMVLIDRPDDAAALRADPRKIPVAVEELLRYFTIAEFIPTRVATEDVELGGSLIKAGDVLVALCNVANRDPVVFPDGNDLDLQRGARHQLAFGFGAHQCLGQNLARMELEIVYSTLLRRIPTLRSAVPTGDLPFKCDADIYGIHEFPVTW</sequence>
<gene>
    <name evidence="3" type="ORF">GCM10010211_09190</name>
</gene>
<dbReference type="Gene3D" id="1.10.630.10">
    <property type="entry name" value="Cytochrome P450"/>
    <property type="match status" value="1"/>
</dbReference>
<reference evidence="4" key="1">
    <citation type="journal article" date="2019" name="Int. J. Syst. Evol. Microbiol.">
        <title>The Global Catalogue of Microorganisms (GCM) 10K type strain sequencing project: providing services to taxonomists for standard genome sequencing and annotation.</title>
        <authorList>
            <consortium name="The Broad Institute Genomics Platform"/>
            <consortium name="The Broad Institute Genome Sequencing Center for Infectious Disease"/>
            <person name="Wu L."/>
            <person name="Ma J."/>
        </authorList>
    </citation>
    <scope>NUCLEOTIDE SEQUENCE [LARGE SCALE GENOMIC DNA]</scope>
    <source>
        <strain evidence="4">JCM 3399</strain>
    </source>
</reference>
<dbReference type="PANTHER" id="PTHR46696">
    <property type="entry name" value="P450, PUTATIVE (EUROFUNG)-RELATED"/>
    <property type="match status" value="1"/>
</dbReference>
<dbReference type="Pfam" id="PF00067">
    <property type="entry name" value="p450"/>
    <property type="match status" value="1"/>
</dbReference>
<dbReference type="SUPFAM" id="SSF48264">
    <property type="entry name" value="Cytochrome P450"/>
    <property type="match status" value="1"/>
</dbReference>
<dbReference type="CDD" id="cd11030">
    <property type="entry name" value="CYP105-like"/>
    <property type="match status" value="1"/>
</dbReference>
<dbReference type="InterPro" id="IPR002397">
    <property type="entry name" value="Cyt_P450_B"/>
</dbReference>
<comment type="similarity">
    <text evidence="1 2">Belongs to the cytochrome P450 family.</text>
</comment>
<dbReference type="InterPro" id="IPR017972">
    <property type="entry name" value="Cyt_P450_CS"/>
</dbReference>
<dbReference type="PRINTS" id="PR00359">
    <property type="entry name" value="BP450"/>
</dbReference>
<dbReference type="PANTHER" id="PTHR46696:SF1">
    <property type="entry name" value="CYTOCHROME P450 YJIB-RELATED"/>
    <property type="match status" value="1"/>
</dbReference>
<keyword evidence="4" id="KW-1185">Reference proteome</keyword>
<dbReference type="EMBL" id="BMRP01000002">
    <property type="protein sequence ID" value="GGU47453.1"/>
    <property type="molecule type" value="Genomic_DNA"/>
</dbReference>
<evidence type="ECO:0000313" key="4">
    <source>
        <dbReference type="Proteomes" id="UP000654471"/>
    </source>
</evidence>
<keyword evidence="2" id="KW-0408">Iron</keyword>
<dbReference type="Proteomes" id="UP000654471">
    <property type="component" value="Unassembled WGS sequence"/>
</dbReference>
<proteinExistence type="inferred from homology"/>
<keyword evidence="2" id="KW-0503">Monooxygenase</keyword>
<name>A0ABQ2URW1_9ACTN</name>
<protein>
    <submittedName>
        <fullName evidence="3">Cytochrome P450</fullName>
    </submittedName>
</protein>
<evidence type="ECO:0000256" key="2">
    <source>
        <dbReference type="RuleBase" id="RU000461"/>
    </source>
</evidence>
<organism evidence="3 4">
    <name type="scientific">Streptomyces albospinus</name>
    <dbReference type="NCBI Taxonomy" id="285515"/>
    <lineage>
        <taxon>Bacteria</taxon>
        <taxon>Bacillati</taxon>
        <taxon>Actinomycetota</taxon>
        <taxon>Actinomycetes</taxon>
        <taxon>Kitasatosporales</taxon>
        <taxon>Streptomycetaceae</taxon>
        <taxon>Streptomyces</taxon>
    </lineage>
</organism>
<keyword evidence="2" id="KW-0349">Heme</keyword>
<dbReference type="InterPro" id="IPR001128">
    <property type="entry name" value="Cyt_P450"/>
</dbReference>
<keyword evidence="2" id="KW-0479">Metal-binding</keyword>
<dbReference type="PRINTS" id="PR00385">
    <property type="entry name" value="P450"/>
</dbReference>
<dbReference type="PROSITE" id="PS00086">
    <property type="entry name" value="CYTOCHROME_P450"/>
    <property type="match status" value="1"/>
</dbReference>
<accession>A0ABQ2URW1</accession>
<dbReference type="InterPro" id="IPR036396">
    <property type="entry name" value="Cyt_P450_sf"/>
</dbReference>
<comment type="caution">
    <text evidence="3">The sequence shown here is derived from an EMBL/GenBank/DDBJ whole genome shotgun (WGS) entry which is preliminary data.</text>
</comment>
<evidence type="ECO:0000256" key="1">
    <source>
        <dbReference type="ARBA" id="ARBA00010617"/>
    </source>
</evidence>
<evidence type="ECO:0000313" key="3">
    <source>
        <dbReference type="EMBL" id="GGU47453.1"/>
    </source>
</evidence>
<keyword evidence="2" id="KW-0560">Oxidoreductase</keyword>